<evidence type="ECO:0000256" key="5">
    <source>
        <dbReference type="SAM" id="MobiDB-lite"/>
    </source>
</evidence>
<keyword evidence="9" id="KW-1185">Reference proteome</keyword>
<dbReference type="OrthoDB" id="428974at2759"/>
<dbReference type="PANTHER" id="PTHR42886">
    <property type="entry name" value="RE40534P-RELATED"/>
    <property type="match status" value="1"/>
</dbReference>
<dbReference type="InterPro" id="IPR000639">
    <property type="entry name" value="Epox_hydrolase-like"/>
</dbReference>
<dbReference type="PANTHER" id="PTHR42886:SF83">
    <property type="entry name" value="PROTEIN ABHD8"/>
    <property type="match status" value="1"/>
</dbReference>
<dbReference type="GO" id="GO:0052689">
    <property type="term" value="F:carboxylic ester hydrolase activity"/>
    <property type="evidence" value="ECO:0007669"/>
    <property type="project" value="TreeGrafter"/>
</dbReference>
<dbReference type="STRING" id="80966.ENSAPOP00000001094"/>
<keyword evidence="2" id="KW-0378">Hydrolase</keyword>
<dbReference type="InterPro" id="IPR000073">
    <property type="entry name" value="AB_hydrolase_1"/>
</dbReference>
<feature type="compositionally biased region" description="Polar residues" evidence="5">
    <location>
        <begin position="94"/>
        <end position="117"/>
    </location>
</feature>
<feature type="compositionally biased region" description="Basic and acidic residues" evidence="5">
    <location>
        <begin position="438"/>
        <end position="448"/>
    </location>
</feature>
<evidence type="ECO:0000313" key="8">
    <source>
        <dbReference type="Ensembl" id="ENSAPOP00000001082.1"/>
    </source>
</evidence>
<evidence type="ECO:0000256" key="3">
    <source>
        <dbReference type="ARBA" id="ARBA00039466"/>
    </source>
</evidence>
<feature type="region of interest" description="Disordered" evidence="5">
    <location>
        <begin position="94"/>
        <end position="170"/>
    </location>
</feature>
<dbReference type="GO" id="GO:1900226">
    <property type="term" value="P:negative regulation of NLRP3 inflammasome complex assembly"/>
    <property type="evidence" value="ECO:0007669"/>
    <property type="project" value="UniProtKB-ARBA"/>
</dbReference>
<feature type="region of interest" description="Disordered" evidence="5">
    <location>
        <begin position="436"/>
        <end position="489"/>
    </location>
</feature>
<evidence type="ECO:0000313" key="9">
    <source>
        <dbReference type="Proteomes" id="UP000257200"/>
    </source>
</evidence>
<dbReference type="PRINTS" id="PR00412">
    <property type="entry name" value="EPOXHYDRLASE"/>
</dbReference>
<dbReference type="GO" id="GO:0005739">
    <property type="term" value="C:mitochondrion"/>
    <property type="evidence" value="ECO:0007669"/>
    <property type="project" value="TreeGrafter"/>
</dbReference>
<dbReference type="GO" id="GO:0042171">
    <property type="term" value="F:lysophosphatidic acid acyltransferase activity"/>
    <property type="evidence" value="ECO:0007669"/>
    <property type="project" value="TreeGrafter"/>
</dbReference>
<dbReference type="GeneTree" id="ENSGT00390000007336"/>
<evidence type="ECO:0000256" key="2">
    <source>
        <dbReference type="ARBA" id="ARBA00022801"/>
    </source>
</evidence>
<comment type="similarity">
    <text evidence="1">Belongs to the AB hydrolase superfamily.</text>
</comment>
<dbReference type="Ensembl" id="ENSAPOT00000015747.1">
    <property type="protein sequence ID" value="ENSAPOP00000001094.1"/>
    <property type="gene ID" value="ENSAPOG00000002338.1"/>
</dbReference>
<feature type="chain" id="PRO_5044597917" description="Protein ABHD8" evidence="6">
    <location>
        <begin position="19"/>
        <end position="489"/>
    </location>
</feature>
<reference evidence="8" key="1">
    <citation type="submission" date="2025-05" db="UniProtKB">
        <authorList>
            <consortium name="Ensembl"/>
        </authorList>
    </citation>
    <scope>IDENTIFICATION</scope>
</reference>
<evidence type="ECO:0000256" key="1">
    <source>
        <dbReference type="ARBA" id="ARBA00008645"/>
    </source>
</evidence>
<dbReference type="AlphaFoldDB" id="A0A3Q1EDX3"/>
<evidence type="ECO:0000256" key="4">
    <source>
        <dbReference type="ARBA" id="ARBA00041848"/>
    </source>
</evidence>
<dbReference type="SUPFAM" id="SSF53474">
    <property type="entry name" value="alpha/beta-Hydrolases"/>
    <property type="match status" value="1"/>
</dbReference>
<dbReference type="GO" id="GO:0006654">
    <property type="term" value="P:phosphatidic acid biosynthetic process"/>
    <property type="evidence" value="ECO:0007669"/>
    <property type="project" value="TreeGrafter"/>
</dbReference>
<sequence>MLTSFVEGLLCCLASKSANVVVPVETSEPADGYEFVEVKPGRVLRVRHIIPDRPVLEEPTGQGGSVSCKRKITVYRNGQLFIENLGDRASTEVKNCQNGESEPNSTVEVELTDSGNSPLPVRIPEGRSDSVTAGNNGASETGAAGNANAAGQTEPSQQPRKRRRKPKRSVVIDCERKISACKGTHPDVALFFIHGVGGSLDIWGSQLDFFSRLGYEVIAPDLAGHGASTAPQIAAAYTFYALAEDMRLIFKRYARKRNILIGHSYGVSFCTFLAHEYPEQIHKMVMINGGGPTALEPSLCSIFNLPTCVLHCLSPLLAWSFLKAGFARQGAKEKQLLKENNAFNVSSFVLRAMMSGQYWPEGDEVYHAELTVPTLLVHGMHDKFVPVEEDQRMAEILLLAFLKVLEDGSHMIMMECPEAVNTLLHEFFLWEPVTHAPPKKESKARPETAKAQTDNTKPMSDLAKVRPATARQTSSNGRTEEKPDSKSKK</sequence>
<organism evidence="8 9">
    <name type="scientific">Acanthochromis polyacanthus</name>
    <name type="common">spiny chromis</name>
    <dbReference type="NCBI Taxonomy" id="80966"/>
    <lineage>
        <taxon>Eukaryota</taxon>
        <taxon>Metazoa</taxon>
        <taxon>Chordata</taxon>
        <taxon>Craniata</taxon>
        <taxon>Vertebrata</taxon>
        <taxon>Euteleostomi</taxon>
        <taxon>Actinopterygii</taxon>
        <taxon>Neopterygii</taxon>
        <taxon>Teleostei</taxon>
        <taxon>Neoteleostei</taxon>
        <taxon>Acanthomorphata</taxon>
        <taxon>Ovalentaria</taxon>
        <taxon>Pomacentridae</taxon>
        <taxon>Acanthochromis</taxon>
    </lineage>
</organism>
<accession>A0A3Q1EDX3</accession>
<evidence type="ECO:0000256" key="6">
    <source>
        <dbReference type="SAM" id="SignalP"/>
    </source>
</evidence>
<dbReference type="Gene3D" id="3.40.50.1820">
    <property type="entry name" value="alpha/beta hydrolase"/>
    <property type="match status" value="1"/>
</dbReference>
<dbReference type="GO" id="GO:0055088">
    <property type="term" value="P:lipid homeostasis"/>
    <property type="evidence" value="ECO:0007669"/>
    <property type="project" value="TreeGrafter"/>
</dbReference>
<dbReference type="FunFam" id="3.40.50.1820:FF:000017">
    <property type="entry name" value="Abhydrolase domain containing 8"/>
    <property type="match status" value="1"/>
</dbReference>
<dbReference type="Pfam" id="PF00561">
    <property type="entry name" value="Abhydrolase_1"/>
    <property type="match status" value="1"/>
</dbReference>
<feature type="compositionally biased region" description="Basic and acidic residues" evidence="5">
    <location>
        <begin position="478"/>
        <end position="489"/>
    </location>
</feature>
<feature type="compositionally biased region" description="Basic residues" evidence="5">
    <location>
        <begin position="159"/>
        <end position="168"/>
    </location>
</feature>
<feature type="signal peptide" evidence="6">
    <location>
        <begin position="1"/>
        <end position="18"/>
    </location>
</feature>
<dbReference type="Ensembl" id="ENSAPOT00000015758.1">
    <property type="protein sequence ID" value="ENSAPOP00000001082.1"/>
    <property type="gene ID" value="ENSAPOG00000002338.1"/>
</dbReference>
<protein>
    <recommendedName>
        <fullName evidence="3">Protein ABHD8</fullName>
    </recommendedName>
    <alternativeName>
        <fullName evidence="4">Alpha/beta hydrolase domain-containing protein 8</fullName>
    </alternativeName>
</protein>
<keyword evidence="6" id="KW-0732">Signal</keyword>
<evidence type="ECO:0000259" key="7">
    <source>
        <dbReference type="Pfam" id="PF00561"/>
    </source>
</evidence>
<name>A0A3Q1EDX3_9TELE</name>
<proteinExistence type="inferred from homology"/>
<feature type="compositionally biased region" description="Low complexity" evidence="5">
    <location>
        <begin position="133"/>
        <end position="158"/>
    </location>
</feature>
<dbReference type="PRINTS" id="PR00111">
    <property type="entry name" value="ABHYDROLASE"/>
</dbReference>
<dbReference type="InterPro" id="IPR029058">
    <property type="entry name" value="AB_hydrolase_fold"/>
</dbReference>
<dbReference type="Proteomes" id="UP000257200">
    <property type="component" value="Unplaced"/>
</dbReference>
<feature type="domain" description="AB hydrolase-1" evidence="7">
    <location>
        <begin position="189"/>
        <end position="291"/>
    </location>
</feature>